<keyword evidence="1" id="KW-0472">Membrane</keyword>
<reference evidence="2 3" key="1">
    <citation type="submission" date="2018-07" db="EMBL/GenBank/DDBJ databases">
        <title>Section-level genome sequencing of Aspergillus section Nigri to investigate inter- and intra-species variation.</title>
        <authorList>
            <consortium name="DOE Joint Genome Institute"/>
            <person name="Vesth T.C."/>
            <person name="Nybo J.L."/>
            <person name="Theobald S."/>
            <person name="Frisvad J.C."/>
            <person name="Larsen T.O."/>
            <person name="Nielsen K.F."/>
            <person name="Hoof J.B."/>
            <person name="Brandl J."/>
            <person name="Salamov A."/>
            <person name="Riley R."/>
            <person name="Gladden J.M."/>
            <person name="Phatale P."/>
            <person name="Nielsen M.T."/>
            <person name="Lyhne E.K."/>
            <person name="Kogle M.E."/>
            <person name="Strasser K."/>
            <person name="McDonnell E."/>
            <person name="Barry K."/>
            <person name="Clum A."/>
            <person name="Chen C."/>
            <person name="Nolan M."/>
            <person name="Sandor L."/>
            <person name="Kuo A."/>
            <person name="Lipzen A."/>
            <person name="Hainaut M."/>
            <person name="Drula E."/>
            <person name="Tsang A."/>
            <person name="Magnuson J.K."/>
            <person name="Henrissat B."/>
            <person name="Wiebenga A."/>
            <person name="Simmons B.A."/>
            <person name="Makela M.R."/>
            <person name="De vries R.P."/>
            <person name="Grigoriev I.V."/>
            <person name="Mortensen U.H."/>
            <person name="Baker S.E."/>
            <person name="Andersen M.R."/>
        </authorList>
    </citation>
    <scope>NUCLEOTIDE SEQUENCE [LARGE SCALE GENOMIC DNA]</scope>
    <source>
        <strain evidence="2 3">ATCC 13496</strain>
    </source>
</reference>
<organism evidence="2 3">
    <name type="scientific">Aspergillus niger ATCC 13496</name>
    <dbReference type="NCBI Taxonomy" id="1353008"/>
    <lineage>
        <taxon>Eukaryota</taxon>
        <taxon>Fungi</taxon>
        <taxon>Dikarya</taxon>
        <taxon>Ascomycota</taxon>
        <taxon>Pezizomycotina</taxon>
        <taxon>Eurotiomycetes</taxon>
        <taxon>Eurotiomycetidae</taxon>
        <taxon>Eurotiales</taxon>
        <taxon>Aspergillaceae</taxon>
        <taxon>Aspergillus</taxon>
        <taxon>Aspergillus subgen. Circumdati</taxon>
    </lineage>
</organism>
<name>A0A370BRB9_ASPNG</name>
<feature type="transmembrane region" description="Helical" evidence="1">
    <location>
        <begin position="125"/>
        <end position="150"/>
    </location>
</feature>
<gene>
    <name evidence="2" type="ORF">M747DRAFT_105825</name>
</gene>
<evidence type="ECO:0000313" key="2">
    <source>
        <dbReference type="EMBL" id="RDH16948.1"/>
    </source>
</evidence>
<evidence type="ECO:0000313" key="3">
    <source>
        <dbReference type="Proteomes" id="UP000253845"/>
    </source>
</evidence>
<dbReference type="Proteomes" id="UP000253845">
    <property type="component" value="Unassembled WGS sequence"/>
</dbReference>
<dbReference type="EMBL" id="KZ851934">
    <property type="protein sequence ID" value="RDH16948.1"/>
    <property type="molecule type" value="Genomic_DNA"/>
</dbReference>
<evidence type="ECO:0008006" key="4">
    <source>
        <dbReference type="Google" id="ProtNLM"/>
    </source>
</evidence>
<feature type="transmembrane region" description="Helical" evidence="1">
    <location>
        <begin position="65"/>
        <end position="82"/>
    </location>
</feature>
<dbReference type="AlphaFoldDB" id="A0A370BRB9"/>
<keyword evidence="1" id="KW-0812">Transmembrane</keyword>
<sequence>MVDMIPFLFPAHNFASLPPPVQHFDHVHPVFSPSPNPERCSSVNHLSTGRSGSMVRSINSRGKRMAFFSFLFFATLLARVWLTVGRVPGDRCTFRPFRPALAKSISFFHPSIPFRFRYDVYERTFLGALLLSTIAVVFANELPCILFLTLPLSG</sequence>
<protein>
    <recommendedName>
        <fullName evidence="4">Transmembrane protein</fullName>
    </recommendedName>
</protein>
<proteinExistence type="predicted"/>
<keyword evidence="1" id="KW-1133">Transmembrane helix</keyword>
<dbReference type="VEuPathDB" id="FungiDB:M747DRAFT_105825"/>
<evidence type="ECO:0000256" key="1">
    <source>
        <dbReference type="SAM" id="Phobius"/>
    </source>
</evidence>
<accession>A0A370BRB9</accession>